<name>W3WZL2_PESFW</name>
<evidence type="ECO:0000313" key="1">
    <source>
        <dbReference type="EMBL" id="ETS78321.1"/>
    </source>
</evidence>
<dbReference type="Proteomes" id="UP000030651">
    <property type="component" value="Unassembled WGS sequence"/>
</dbReference>
<dbReference type="EMBL" id="KI912115">
    <property type="protein sequence ID" value="ETS78321.1"/>
    <property type="molecule type" value="Genomic_DNA"/>
</dbReference>
<proteinExistence type="predicted"/>
<sequence>MYKTRFKQWGFVKNNNREDVAKMILVRQKRAAVGKQTTFERNGKVVQIDRYLKKHGIVLPNGNMPVSKNELPGTVRCRTPPPETFSTTPGSLSLKELLMRSLKDLTPSFARLSDSSSIKYKSTTSLWDAPRYLKLACDLFSEKRHKQAGSICDSAFSSVHALVHPPRLDTLFNFLVSQLWWANKDVTLELWRYLSAYMASVLGATGSAVYHLLRALVAHIETQGHDAYLDFMTECIDDILRLDDGSMKKSESWWKVENQLVRWCQLIVMDCYFLNGYNPRADRIQARCASALPRSRIFPNDRDLNEHMWRNAFAVYASSSSTALPITQSSRHERFLRLAFTSYARVLGRASGSPVMHPSLTRIEGVVGSLSRRCLEPVALTKCRRSLDLESRVLTFLTRDLSAGVGQPVDYGSYPV</sequence>
<evidence type="ECO:0000313" key="2">
    <source>
        <dbReference type="Proteomes" id="UP000030651"/>
    </source>
</evidence>
<organism evidence="1 2">
    <name type="scientific">Pestalotiopsis fici (strain W106-1 / CGMCC3.15140)</name>
    <dbReference type="NCBI Taxonomy" id="1229662"/>
    <lineage>
        <taxon>Eukaryota</taxon>
        <taxon>Fungi</taxon>
        <taxon>Dikarya</taxon>
        <taxon>Ascomycota</taxon>
        <taxon>Pezizomycotina</taxon>
        <taxon>Sordariomycetes</taxon>
        <taxon>Xylariomycetidae</taxon>
        <taxon>Amphisphaeriales</taxon>
        <taxon>Sporocadaceae</taxon>
        <taxon>Pestalotiopsis</taxon>
    </lineage>
</organism>
<dbReference type="RefSeq" id="XP_007837155.1">
    <property type="nucleotide sequence ID" value="XM_007838964.1"/>
</dbReference>
<dbReference type="KEGG" id="pfy:PFICI_10383"/>
<gene>
    <name evidence="1" type="ORF">PFICI_10383</name>
</gene>
<protein>
    <recommendedName>
        <fullName evidence="3">Clr5 domain-containing protein</fullName>
    </recommendedName>
</protein>
<dbReference type="AlphaFoldDB" id="W3WZL2"/>
<dbReference type="HOGENOM" id="CLU_660740_0_0_1"/>
<accession>W3WZL2</accession>
<dbReference type="GeneID" id="19275396"/>
<dbReference type="InParanoid" id="W3WZL2"/>
<dbReference type="OrthoDB" id="4115389at2759"/>
<evidence type="ECO:0008006" key="3">
    <source>
        <dbReference type="Google" id="ProtNLM"/>
    </source>
</evidence>
<reference evidence="2" key="1">
    <citation type="journal article" date="2015" name="BMC Genomics">
        <title>Genomic and transcriptomic analysis of the endophytic fungus Pestalotiopsis fici reveals its lifestyle and high potential for synthesis of natural products.</title>
        <authorList>
            <person name="Wang X."/>
            <person name="Zhang X."/>
            <person name="Liu L."/>
            <person name="Xiang M."/>
            <person name="Wang W."/>
            <person name="Sun X."/>
            <person name="Che Y."/>
            <person name="Guo L."/>
            <person name="Liu G."/>
            <person name="Guo L."/>
            <person name="Wang C."/>
            <person name="Yin W.B."/>
            <person name="Stadler M."/>
            <person name="Zhang X."/>
            <person name="Liu X."/>
        </authorList>
    </citation>
    <scope>NUCLEOTIDE SEQUENCE [LARGE SCALE GENOMIC DNA]</scope>
    <source>
        <strain evidence="2">W106-1 / CGMCC3.15140</strain>
    </source>
</reference>
<keyword evidence="2" id="KW-1185">Reference proteome</keyword>